<feature type="signal peptide" evidence="1">
    <location>
        <begin position="1"/>
        <end position="19"/>
    </location>
</feature>
<evidence type="ECO:0000256" key="1">
    <source>
        <dbReference type="SAM" id="SignalP"/>
    </source>
</evidence>
<dbReference type="AlphaFoldDB" id="A0A4Y2BFC0"/>
<accession>A0A4Y2BFC0</accession>
<organism evidence="2 3">
    <name type="scientific">Araneus ventricosus</name>
    <name type="common">Orbweaver spider</name>
    <name type="synonym">Epeira ventricosa</name>
    <dbReference type="NCBI Taxonomy" id="182803"/>
    <lineage>
        <taxon>Eukaryota</taxon>
        <taxon>Metazoa</taxon>
        <taxon>Ecdysozoa</taxon>
        <taxon>Arthropoda</taxon>
        <taxon>Chelicerata</taxon>
        <taxon>Arachnida</taxon>
        <taxon>Araneae</taxon>
        <taxon>Araneomorphae</taxon>
        <taxon>Entelegynae</taxon>
        <taxon>Araneoidea</taxon>
        <taxon>Araneidae</taxon>
        <taxon>Araneus</taxon>
    </lineage>
</organism>
<reference evidence="2 3" key="1">
    <citation type="journal article" date="2019" name="Sci. Rep.">
        <title>Orb-weaving spider Araneus ventricosus genome elucidates the spidroin gene catalogue.</title>
        <authorList>
            <person name="Kono N."/>
            <person name="Nakamura H."/>
            <person name="Ohtoshi R."/>
            <person name="Moran D.A.P."/>
            <person name="Shinohara A."/>
            <person name="Yoshida Y."/>
            <person name="Fujiwara M."/>
            <person name="Mori M."/>
            <person name="Tomita M."/>
            <person name="Arakawa K."/>
        </authorList>
    </citation>
    <scope>NUCLEOTIDE SEQUENCE [LARGE SCALE GENOMIC DNA]</scope>
</reference>
<dbReference type="EMBL" id="BGPR01000075">
    <property type="protein sequence ID" value="GBL90961.1"/>
    <property type="molecule type" value="Genomic_DNA"/>
</dbReference>
<name>A0A4Y2BFC0_ARAVE</name>
<protein>
    <submittedName>
        <fullName evidence="2">Uncharacterized protein</fullName>
    </submittedName>
</protein>
<sequence length="77" mass="8732">MHMHGQSALIVSLAHRVLAKFVMETVSFSHEEEVVIGSMFTSIDEISLLKVDENEVVQGCYEIRRSYKDTGTSWTNI</sequence>
<comment type="caution">
    <text evidence="2">The sequence shown here is derived from an EMBL/GenBank/DDBJ whole genome shotgun (WGS) entry which is preliminary data.</text>
</comment>
<gene>
    <name evidence="2" type="ORF">AVEN_28049_1</name>
</gene>
<proteinExistence type="predicted"/>
<feature type="chain" id="PRO_5021445408" evidence="1">
    <location>
        <begin position="20"/>
        <end position="77"/>
    </location>
</feature>
<evidence type="ECO:0000313" key="2">
    <source>
        <dbReference type="EMBL" id="GBL90961.1"/>
    </source>
</evidence>
<dbReference type="Proteomes" id="UP000499080">
    <property type="component" value="Unassembled WGS sequence"/>
</dbReference>
<keyword evidence="3" id="KW-1185">Reference proteome</keyword>
<keyword evidence="1" id="KW-0732">Signal</keyword>
<dbReference type="OrthoDB" id="6753017at2759"/>
<evidence type="ECO:0000313" key="3">
    <source>
        <dbReference type="Proteomes" id="UP000499080"/>
    </source>
</evidence>